<dbReference type="AlphaFoldDB" id="A0A5J4V512"/>
<dbReference type="Gene3D" id="3.30.70.270">
    <property type="match status" value="1"/>
</dbReference>
<evidence type="ECO:0000256" key="1">
    <source>
        <dbReference type="SAM" id="Coils"/>
    </source>
</evidence>
<dbReference type="InterPro" id="IPR043128">
    <property type="entry name" value="Rev_trsase/Diguanyl_cyclase"/>
</dbReference>
<dbReference type="InterPro" id="IPR043502">
    <property type="entry name" value="DNA/RNA_pol_sf"/>
</dbReference>
<dbReference type="Gene3D" id="3.10.10.10">
    <property type="entry name" value="HIV Type 1 Reverse Transcriptase, subunit A, domain 1"/>
    <property type="match status" value="1"/>
</dbReference>
<dbReference type="SUPFAM" id="SSF56672">
    <property type="entry name" value="DNA/RNA polymerases"/>
    <property type="match status" value="1"/>
</dbReference>
<organism evidence="2 3">
    <name type="scientific">Streblomastix strix</name>
    <dbReference type="NCBI Taxonomy" id="222440"/>
    <lineage>
        <taxon>Eukaryota</taxon>
        <taxon>Metamonada</taxon>
        <taxon>Preaxostyla</taxon>
        <taxon>Oxymonadida</taxon>
        <taxon>Streblomastigidae</taxon>
        <taxon>Streblomastix</taxon>
    </lineage>
</organism>
<proteinExistence type="predicted"/>
<protein>
    <recommendedName>
        <fullName evidence="4">Reverse transcriptase domain-containing protein</fullName>
    </recommendedName>
</protein>
<evidence type="ECO:0000313" key="2">
    <source>
        <dbReference type="EMBL" id="KAA6377434.1"/>
    </source>
</evidence>
<feature type="coiled-coil region" evidence="1">
    <location>
        <begin position="54"/>
        <end position="108"/>
    </location>
</feature>
<keyword evidence="1" id="KW-0175">Coiled coil</keyword>
<reference evidence="2 3" key="1">
    <citation type="submission" date="2019-03" db="EMBL/GenBank/DDBJ databases">
        <title>Single cell metagenomics reveals metabolic interactions within the superorganism composed of flagellate Streblomastix strix and complex community of Bacteroidetes bacteria on its surface.</title>
        <authorList>
            <person name="Treitli S.C."/>
            <person name="Kolisko M."/>
            <person name="Husnik F."/>
            <person name="Keeling P."/>
            <person name="Hampl V."/>
        </authorList>
    </citation>
    <scope>NUCLEOTIDE SEQUENCE [LARGE SCALE GENOMIC DNA]</scope>
    <source>
        <strain evidence="2">ST1C</strain>
    </source>
</reference>
<accession>A0A5J4V512</accession>
<sequence length="572" mass="67333">MVYLKWNQIELIELINILEVIAGSEKEEQDEDSLEAQAQQLLPLLRMKISKQGLESKEKSCDKCKILLEELHQKEEELIRNEEHKRIIEEESRRKDDIIRQKEELKRSTNEHKDTFPSLRAVRVSHDPVDIIDHILGGANAGDALFEPRIQVNIVILDHQKETDTIADITTIKTASIMANFEMKWPRQQEYIELPNLTLTRWNRKILGGGQRTKIGGDTRIYGLLRNQQKYSQVNRCTFMHSAPKQFLLRKVRQQQRVTISNLNNHHQDIQLMHTSCAQLQKHVQNRFFLRVLPKDRDRFKHRPIIDQPQFNFHLSMIASRIMEGAETTVKDGTSNRTRINVHRIARNALNSMYNDQNRWKEKWNSILEHKIAQRRMDYQKQVMICWVTLNNKNQDSTVCELLLSNNYYTATSGGDQCDLNLSPVQSGRQITELLAIMEIDRPERQNTKRYSAFLERPRQTAHSRSPETHDRPVDDVIIRVPDSFVKGWNPIFAIPKKKEGWRKIMDYRILISELKTEYFKLEGNSDIQEKIIPMDWATTIDLHQAFHLIRVAEEMRHNLNFSFNGHSYCYK</sequence>
<evidence type="ECO:0000313" key="3">
    <source>
        <dbReference type="Proteomes" id="UP000324800"/>
    </source>
</evidence>
<evidence type="ECO:0008006" key="4">
    <source>
        <dbReference type="Google" id="ProtNLM"/>
    </source>
</evidence>
<dbReference type="Proteomes" id="UP000324800">
    <property type="component" value="Unassembled WGS sequence"/>
</dbReference>
<comment type="caution">
    <text evidence="2">The sequence shown here is derived from an EMBL/GenBank/DDBJ whole genome shotgun (WGS) entry which is preliminary data.</text>
</comment>
<name>A0A5J4V512_9EUKA</name>
<dbReference type="EMBL" id="SNRW01009825">
    <property type="protein sequence ID" value="KAA6377434.1"/>
    <property type="molecule type" value="Genomic_DNA"/>
</dbReference>
<dbReference type="OrthoDB" id="9950135at2759"/>
<gene>
    <name evidence="2" type="ORF">EZS28_027039</name>
</gene>